<dbReference type="GO" id="GO:0022857">
    <property type="term" value="F:transmembrane transporter activity"/>
    <property type="evidence" value="ECO:0007669"/>
    <property type="project" value="TreeGrafter"/>
</dbReference>
<evidence type="ECO:0000259" key="9">
    <source>
        <dbReference type="Pfam" id="PF12704"/>
    </source>
</evidence>
<proteinExistence type="inferred from homology"/>
<sequence>MQVKIVKNSIFQNKIQKSLALLTIFLATLLMATMLNLTLGIGNEITKELRSYGSNILVLPKGASLSVEVGNKIYEPLKNQNFLEENKLHTIKEIFWRNNINAFAPFLDTQVKIQTPSASYENIALVGTYFDKAIKVQDDDDFYAGIKELYKYSKIEGNYPKDDSLDEVMLGKDLAQKYHLKVNDEIQIIQNDQNFKVKIVGIVDLTQAFSNKLITSLLLAQKLSNKEGLFAKAEVSALTIPENDLAQKARRDVDSLDQLEYDQWYCTAYVSSIAYQIAEDFKGASTKVVSAISDAESLIVSKIQSLMAVVSIICLVVASIAISSLMSADIFRRRSEIGLLKALGASTLQIYMIFALEGVVVALVGAVLGFAFGIAMSEIIALSIFDHTIALSWIILPICLFFAVLIVFLGCLFSIKGISKLSTSEVLYGK</sequence>
<evidence type="ECO:0000313" key="11">
    <source>
        <dbReference type="Proteomes" id="UP000031135"/>
    </source>
</evidence>
<name>A0A0A8HAK3_9BACT</name>
<dbReference type="Pfam" id="PF12704">
    <property type="entry name" value="MacB_PCD"/>
    <property type="match status" value="1"/>
</dbReference>
<feature type="transmembrane region" description="Helical" evidence="7">
    <location>
        <begin position="391"/>
        <end position="415"/>
    </location>
</feature>
<feature type="domain" description="ABC3 transporter permease C-terminal" evidence="8">
    <location>
        <begin position="309"/>
        <end position="422"/>
    </location>
</feature>
<keyword evidence="5 7" id="KW-0472">Membrane</keyword>
<reference evidence="10 11" key="1">
    <citation type="journal article" date="2014" name="Genome Biol. Evol.">
        <title>Comparative Genomics of the Campylobacter lari Group.</title>
        <authorList>
            <person name="Miller W.G."/>
            <person name="Yee E."/>
            <person name="Chapman M.H."/>
            <person name="Smith T.P."/>
            <person name="Bono J.L."/>
            <person name="Huynh S."/>
            <person name="Parker C.T."/>
            <person name="Vandamme P."/>
            <person name="Luong K."/>
            <person name="Korlach J."/>
        </authorList>
    </citation>
    <scope>NUCLEOTIDE SEQUENCE [LARGE SCALE GENOMIC DNA]</scope>
    <source>
        <strain evidence="10 11">LMG 24374</strain>
    </source>
</reference>
<organism evidence="10 11">
    <name type="scientific">Campylobacter subantarcticus LMG 24374</name>
    <dbReference type="NCBI Taxonomy" id="1388751"/>
    <lineage>
        <taxon>Bacteria</taxon>
        <taxon>Pseudomonadati</taxon>
        <taxon>Campylobacterota</taxon>
        <taxon>Epsilonproteobacteria</taxon>
        <taxon>Campylobacterales</taxon>
        <taxon>Campylobacteraceae</taxon>
        <taxon>Campylobacter</taxon>
    </lineage>
</organism>
<evidence type="ECO:0000256" key="2">
    <source>
        <dbReference type="ARBA" id="ARBA00022475"/>
    </source>
</evidence>
<dbReference type="AlphaFoldDB" id="A0A0A8HAK3"/>
<dbReference type="KEGG" id="csm:CSUB8521_1344"/>
<feature type="transmembrane region" description="Helical" evidence="7">
    <location>
        <begin position="306"/>
        <end position="331"/>
    </location>
</feature>
<keyword evidence="2" id="KW-1003">Cell membrane</keyword>
<dbReference type="RefSeq" id="WP_039664356.1">
    <property type="nucleotide sequence ID" value="NZ_CP007772.1"/>
</dbReference>
<dbReference type="OrthoDB" id="9770036at2"/>
<evidence type="ECO:0000256" key="4">
    <source>
        <dbReference type="ARBA" id="ARBA00022989"/>
    </source>
</evidence>
<accession>A0A0A8HAK3</accession>
<dbReference type="EMBL" id="CP007772">
    <property type="protein sequence ID" value="AJC91173.1"/>
    <property type="molecule type" value="Genomic_DNA"/>
</dbReference>
<dbReference type="InterPro" id="IPR003838">
    <property type="entry name" value="ABC3_permease_C"/>
</dbReference>
<dbReference type="Proteomes" id="UP000031135">
    <property type="component" value="Chromosome"/>
</dbReference>
<dbReference type="PANTHER" id="PTHR30572">
    <property type="entry name" value="MEMBRANE COMPONENT OF TRANSPORTER-RELATED"/>
    <property type="match status" value="1"/>
</dbReference>
<feature type="transmembrane region" description="Helical" evidence="7">
    <location>
        <begin position="352"/>
        <end position="385"/>
    </location>
</feature>
<evidence type="ECO:0000256" key="3">
    <source>
        <dbReference type="ARBA" id="ARBA00022692"/>
    </source>
</evidence>
<comment type="subcellular location">
    <subcellularLocation>
        <location evidence="1">Cell membrane</location>
        <topology evidence="1">Multi-pass membrane protein</topology>
    </subcellularLocation>
</comment>
<evidence type="ECO:0000259" key="8">
    <source>
        <dbReference type="Pfam" id="PF02687"/>
    </source>
</evidence>
<comment type="similarity">
    <text evidence="6">Belongs to the ABC-4 integral membrane protein family.</text>
</comment>
<evidence type="ECO:0000256" key="7">
    <source>
        <dbReference type="SAM" id="Phobius"/>
    </source>
</evidence>
<dbReference type="PANTHER" id="PTHR30572:SF4">
    <property type="entry name" value="ABC TRANSPORTER PERMEASE YTRF"/>
    <property type="match status" value="1"/>
</dbReference>
<evidence type="ECO:0000256" key="6">
    <source>
        <dbReference type="ARBA" id="ARBA00038076"/>
    </source>
</evidence>
<dbReference type="Pfam" id="PF02687">
    <property type="entry name" value="FtsX"/>
    <property type="match status" value="1"/>
</dbReference>
<dbReference type="GO" id="GO:0005886">
    <property type="term" value="C:plasma membrane"/>
    <property type="evidence" value="ECO:0007669"/>
    <property type="project" value="UniProtKB-SubCell"/>
</dbReference>
<dbReference type="HOGENOM" id="CLU_000604_8_4_7"/>
<feature type="domain" description="MacB-like periplasmic core" evidence="9">
    <location>
        <begin position="19"/>
        <end position="222"/>
    </location>
</feature>
<dbReference type="InterPro" id="IPR050250">
    <property type="entry name" value="Macrolide_Exporter_MacB"/>
</dbReference>
<dbReference type="InterPro" id="IPR025857">
    <property type="entry name" value="MacB_PCD"/>
</dbReference>
<gene>
    <name evidence="10" type="ORF">CSUB8521_1344</name>
</gene>
<protein>
    <submittedName>
        <fullName evidence="10">Ferrirhodotorulic acid ABC transporter, permease protein</fullName>
    </submittedName>
</protein>
<evidence type="ECO:0000313" key="10">
    <source>
        <dbReference type="EMBL" id="AJC91173.1"/>
    </source>
</evidence>
<evidence type="ECO:0000256" key="1">
    <source>
        <dbReference type="ARBA" id="ARBA00004651"/>
    </source>
</evidence>
<evidence type="ECO:0000256" key="5">
    <source>
        <dbReference type="ARBA" id="ARBA00023136"/>
    </source>
</evidence>
<keyword evidence="3 7" id="KW-0812">Transmembrane</keyword>
<keyword evidence="4 7" id="KW-1133">Transmembrane helix</keyword>